<keyword evidence="2" id="KW-1185">Reference proteome</keyword>
<reference evidence="2" key="1">
    <citation type="submission" date="2019-02" db="EMBL/GenBank/DDBJ databases">
        <title>Complete genome sequence of Rhodoferax sp. Gr-4.</title>
        <authorList>
            <person name="Jin L."/>
        </authorList>
    </citation>
    <scope>NUCLEOTIDE SEQUENCE [LARGE SCALE GENOMIC DNA]</scope>
    <source>
        <strain evidence="2">Gr-4</strain>
    </source>
</reference>
<organism evidence="1 2">
    <name type="scientific">Rhodoferax aquaticus</name>
    <dbReference type="NCBI Taxonomy" id="2527691"/>
    <lineage>
        <taxon>Bacteria</taxon>
        <taxon>Pseudomonadati</taxon>
        <taxon>Pseudomonadota</taxon>
        <taxon>Betaproteobacteria</taxon>
        <taxon>Burkholderiales</taxon>
        <taxon>Comamonadaceae</taxon>
        <taxon>Rhodoferax</taxon>
    </lineage>
</organism>
<protein>
    <submittedName>
        <fullName evidence="1">Uncharacterized protein</fullName>
    </submittedName>
</protein>
<evidence type="ECO:0000313" key="2">
    <source>
        <dbReference type="Proteomes" id="UP000317365"/>
    </source>
</evidence>
<proteinExistence type="predicted"/>
<sequence>MVRSAPRSGYFVRPPRRTSLSMVTAAQPRGNALLRAVLAKRALAVGLAVSPDDVQITHGCVEALPTRYA</sequence>
<dbReference type="EMBL" id="CP036282">
    <property type="protein sequence ID" value="QDL53694.1"/>
    <property type="molecule type" value="Genomic_DNA"/>
</dbReference>
<name>A0A515EM29_9BURK</name>
<dbReference type="AlphaFoldDB" id="A0A515EM29"/>
<reference evidence="2" key="2">
    <citation type="journal article" date="2020" name="Int. J. Syst. Evol. Microbiol.">
        <title>Genomic insights into a novel species Rhodoferax aquaticus sp. nov., isolated from freshwater.</title>
        <authorList>
            <person name="Li T."/>
            <person name="Zhuo Y."/>
            <person name="Jin C.Z."/>
            <person name="Wu X."/>
            <person name="Ko S.R."/>
            <person name="Jin F.J."/>
            <person name="Ahn C.Y."/>
            <person name="Oh H.M."/>
            <person name="Lee H.G."/>
            <person name="Jin L."/>
        </authorList>
    </citation>
    <scope>NUCLEOTIDE SEQUENCE [LARGE SCALE GENOMIC DNA]</scope>
    <source>
        <strain evidence="2">Gr-4</strain>
    </source>
</reference>
<evidence type="ECO:0000313" key="1">
    <source>
        <dbReference type="EMBL" id="QDL53694.1"/>
    </source>
</evidence>
<dbReference type="Proteomes" id="UP000317365">
    <property type="component" value="Chromosome"/>
</dbReference>
<dbReference type="KEGG" id="rhg:EXZ61_05635"/>
<dbReference type="RefSeq" id="WP_142809835.1">
    <property type="nucleotide sequence ID" value="NZ_CP036282.1"/>
</dbReference>
<gene>
    <name evidence="1" type="ORF">EXZ61_05635</name>
</gene>
<accession>A0A515EM29</accession>